<evidence type="ECO:0000313" key="2">
    <source>
        <dbReference type="Proteomes" id="UP001500192"/>
    </source>
</evidence>
<accession>A0ABP8VP27</accession>
<name>A0ABP8VP27_9PSEU</name>
<comment type="caution">
    <text evidence="1">The sequence shown here is derived from an EMBL/GenBank/DDBJ whole genome shotgun (WGS) entry which is preliminary data.</text>
</comment>
<protein>
    <submittedName>
        <fullName evidence="1">Uncharacterized protein</fullName>
    </submittedName>
</protein>
<dbReference type="Proteomes" id="UP001500192">
    <property type="component" value="Unassembled WGS sequence"/>
</dbReference>
<keyword evidence="2" id="KW-1185">Reference proteome</keyword>
<dbReference type="EMBL" id="BAABIB010000158">
    <property type="protein sequence ID" value="GAA4668019.1"/>
    <property type="molecule type" value="Genomic_DNA"/>
</dbReference>
<dbReference type="RefSeq" id="WP_346056499.1">
    <property type="nucleotide sequence ID" value="NZ_BAABIB010000158.1"/>
</dbReference>
<sequence>MTESPPVVDPDQRWRLEALASVVQSELVAAGLPVVPNGRPVGAAGAIVTVEGIRTHRALP</sequence>
<organism evidence="1 2">
    <name type="scientific">Amycolatopsis dongchuanensis</name>
    <dbReference type="NCBI Taxonomy" id="1070866"/>
    <lineage>
        <taxon>Bacteria</taxon>
        <taxon>Bacillati</taxon>
        <taxon>Actinomycetota</taxon>
        <taxon>Actinomycetes</taxon>
        <taxon>Pseudonocardiales</taxon>
        <taxon>Pseudonocardiaceae</taxon>
        <taxon>Amycolatopsis</taxon>
    </lineage>
</organism>
<proteinExistence type="predicted"/>
<gene>
    <name evidence="1" type="ORF">GCM10023214_72630</name>
</gene>
<reference evidence="2" key="1">
    <citation type="journal article" date="2019" name="Int. J. Syst. Evol. Microbiol.">
        <title>The Global Catalogue of Microorganisms (GCM) 10K type strain sequencing project: providing services to taxonomists for standard genome sequencing and annotation.</title>
        <authorList>
            <consortium name="The Broad Institute Genomics Platform"/>
            <consortium name="The Broad Institute Genome Sequencing Center for Infectious Disease"/>
            <person name="Wu L."/>
            <person name="Ma J."/>
        </authorList>
    </citation>
    <scope>NUCLEOTIDE SEQUENCE [LARGE SCALE GENOMIC DNA]</scope>
    <source>
        <strain evidence="2">JCM 18054</strain>
    </source>
</reference>
<evidence type="ECO:0000313" key="1">
    <source>
        <dbReference type="EMBL" id="GAA4668019.1"/>
    </source>
</evidence>